<protein>
    <submittedName>
        <fullName evidence="1">Unnamed protein product</fullName>
    </submittedName>
</protein>
<dbReference type="EMBL" id="BSXS01004389">
    <property type="protein sequence ID" value="GME82908.1"/>
    <property type="molecule type" value="Genomic_DNA"/>
</dbReference>
<organism evidence="1 2">
    <name type="scientific">Ambrosiozyma monospora</name>
    <name type="common">Yeast</name>
    <name type="synonym">Endomycopsis monosporus</name>
    <dbReference type="NCBI Taxonomy" id="43982"/>
    <lineage>
        <taxon>Eukaryota</taxon>
        <taxon>Fungi</taxon>
        <taxon>Dikarya</taxon>
        <taxon>Ascomycota</taxon>
        <taxon>Saccharomycotina</taxon>
        <taxon>Pichiomycetes</taxon>
        <taxon>Pichiales</taxon>
        <taxon>Pichiaceae</taxon>
        <taxon>Ambrosiozyma</taxon>
    </lineage>
</organism>
<proteinExistence type="predicted"/>
<name>A0ACB5T707_AMBMO</name>
<gene>
    <name evidence="1" type="ORF">Amon02_000582600</name>
</gene>
<reference evidence="1" key="1">
    <citation type="submission" date="2023-04" db="EMBL/GenBank/DDBJ databases">
        <title>Ambrosiozyma monospora NBRC 10751.</title>
        <authorList>
            <person name="Ichikawa N."/>
            <person name="Sato H."/>
            <person name="Tonouchi N."/>
        </authorList>
    </citation>
    <scope>NUCLEOTIDE SEQUENCE</scope>
    <source>
        <strain evidence="1">NBRC 10751</strain>
    </source>
</reference>
<keyword evidence="2" id="KW-1185">Reference proteome</keyword>
<evidence type="ECO:0000313" key="1">
    <source>
        <dbReference type="EMBL" id="GME82908.1"/>
    </source>
</evidence>
<sequence>MKFGLGVTANQVIDLFSSREVFQQLRNLNDLSIEMNCSPDVDKLETVMCGIQELLQLTSINSTGSLKLVINVGYEDEYEMDDEPIIEFINRLTCFLQTHIDSRIALDLCKYNHGDSYSDLLYYSLMDCFPKMVDFNFPFPTSIDLPAPPDRISDWIDGFRMLHELKVSIESRLDLPSLYPFNISSESLINLTLDHITYEPPNYAFTLETYPH</sequence>
<comment type="caution">
    <text evidence="1">The sequence shown here is derived from an EMBL/GenBank/DDBJ whole genome shotgun (WGS) entry which is preliminary data.</text>
</comment>
<evidence type="ECO:0000313" key="2">
    <source>
        <dbReference type="Proteomes" id="UP001165064"/>
    </source>
</evidence>
<dbReference type="Proteomes" id="UP001165064">
    <property type="component" value="Unassembled WGS sequence"/>
</dbReference>
<accession>A0ACB5T707</accession>